<dbReference type="Pfam" id="PF11987">
    <property type="entry name" value="IF-2"/>
    <property type="match status" value="1"/>
</dbReference>
<dbReference type="InterPro" id="IPR005225">
    <property type="entry name" value="Small_GTP-bd"/>
</dbReference>
<evidence type="ECO:0000313" key="14">
    <source>
        <dbReference type="Proteomes" id="UP001586593"/>
    </source>
</evidence>
<evidence type="ECO:0000256" key="9">
    <source>
        <dbReference type="ARBA" id="ARBA00025162"/>
    </source>
</evidence>
<keyword evidence="14" id="KW-1185">Reference proteome</keyword>
<keyword evidence="6" id="KW-0809">Transit peptide</keyword>
<dbReference type="SUPFAM" id="SSF52540">
    <property type="entry name" value="P-loop containing nucleoside triphosphate hydrolases"/>
    <property type="match status" value="1"/>
</dbReference>
<dbReference type="NCBIfam" id="TIGR00231">
    <property type="entry name" value="small_GTP"/>
    <property type="match status" value="1"/>
</dbReference>
<accession>A0ABR3X548</accession>
<dbReference type="HAMAP" id="MF_00100_B">
    <property type="entry name" value="IF_2_B"/>
    <property type="match status" value="1"/>
</dbReference>
<dbReference type="Gene3D" id="3.40.50.10050">
    <property type="entry name" value="Translation initiation factor IF- 2, domain 3"/>
    <property type="match status" value="1"/>
</dbReference>
<dbReference type="InterPro" id="IPR027417">
    <property type="entry name" value="P-loop_NTPase"/>
</dbReference>
<reference evidence="13 14" key="1">
    <citation type="journal article" date="2024" name="Commun. Biol.">
        <title>Comparative genomic analysis of thermophilic fungi reveals convergent evolutionary adaptations and gene losses.</title>
        <authorList>
            <person name="Steindorff A.S."/>
            <person name="Aguilar-Pontes M.V."/>
            <person name="Robinson A.J."/>
            <person name="Andreopoulos B."/>
            <person name="LaButti K."/>
            <person name="Kuo A."/>
            <person name="Mondo S."/>
            <person name="Riley R."/>
            <person name="Otillar R."/>
            <person name="Haridas S."/>
            <person name="Lipzen A."/>
            <person name="Grimwood J."/>
            <person name="Schmutz J."/>
            <person name="Clum A."/>
            <person name="Reid I.D."/>
            <person name="Moisan M.C."/>
            <person name="Butler G."/>
            <person name="Nguyen T.T.M."/>
            <person name="Dewar K."/>
            <person name="Conant G."/>
            <person name="Drula E."/>
            <person name="Henrissat B."/>
            <person name="Hansel C."/>
            <person name="Singer S."/>
            <person name="Hutchinson M.I."/>
            <person name="de Vries R.P."/>
            <person name="Natvig D.O."/>
            <person name="Powell A.J."/>
            <person name="Tsang A."/>
            <person name="Grigoriev I.V."/>
        </authorList>
    </citation>
    <scope>NUCLEOTIDE SEQUENCE [LARGE SCALE GENOMIC DNA]</scope>
    <source>
        <strain evidence="13 14">ATCC 24622</strain>
    </source>
</reference>
<feature type="compositionally biased region" description="Basic and acidic residues" evidence="11">
    <location>
        <begin position="276"/>
        <end position="299"/>
    </location>
</feature>
<dbReference type="InterPro" id="IPR009000">
    <property type="entry name" value="Transl_B-barrel_sf"/>
</dbReference>
<dbReference type="Pfam" id="PF22042">
    <property type="entry name" value="EF-G_D2"/>
    <property type="match status" value="1"/>
</dbReference>
<feature type="region of interest" description="Disordered" evidence="11">
    <location>
        <begin position="820"/>
        <end position="856"/>
    </location>
</feature>
<evidence type="ECO:0000256" key="2">
    <source>
        <dbReference type="ARBA" id="ARBA00007733"/>
    </source>
</evidence>
<dbReference type="PANTHER" id="PTHR43381:SF20">
    <property type="entry name" value="TRANSLATION INITIATION FACTOR IF-2, MITOCHONDRIAL"/>
    <property type="match status" value="1"/>
</dbReference>
<evidence type="ECO:0000256" key="4">
    <source>
        <dbReference type="ARBA" id="ARBA00022741"/>
    </source>
</evidence>
<feature type="compositionally biased region" description="Basic and acidic residues" evidence="11">
    <location>
        <begin position="351"/>
        <end position="365"/>
    </location>
</feature>
<keyword evidence="3" id="KW-0396">Initiation factor</keyword>
<dbReference type="InterPro" id="IPR000795">
    <property type="entry name" value="T_Tr_GTP-bd_dom"/>
</dbReference>
<dbReference type="EMBL" id="JAZHXJ010000163">
    <property type="protein sequence ID" value="KAL1871037.1"/>
    <property type="molecule type" value="Genomic_DNA"/>
</dbReference>
<feature type="compositionally biased region" description="Basic and acidic residues" evidence="11">
    <location>
        <begin position="167"/>
        <end position="178"/>
    </location>
</feature>
<dbReference type="Gene3D" id="2.40.30.10">
    <property type="entry name" value="Translation factors"/>
    <property type="match status" value="2"/>
</dbReference>
<feature type="domain" description="Tr-type G" evidence="12">
    <location>
        <begin position="544"/>
        <end position="712"/>
    </location>
</feature>
<feature type="compositionally biased region" description="Polar residues" evidence="11">
    <location>
        <begin position="300"/>
        <end position="310"/>
    </location>
</feature>
<evidence type="ECO:0000256" key="3">
    <source>
        <dbReference type="ARBA" id="ARBA00022540"/>
    </source>
</evidence>
<feature type="compositionally biased region" description="Basic and acidic residues" evidence="11">
    <location>
        <begin position="106"/>
        <end position="128"/>
    </location>
</feature>
<name>A0ABR3X548_9PEZI</name>
<dbReference type="CDD" id="cd03702">
    <property type="entry name" value="IF2_mtIF2_II"/>
    <property type="match status" value="1"/>
</dbReference>
<feature type="compositionally biased region" description="Basic and acidic residues" evidence="11">
    <location>
        <begin position="233"/>
        <end position="249"/>
    </location>
</feature>
<dbReference type="InterPro" id="IPR044145">
    <property type="entry name" value="IF2_II"/>
</dbReference>
<feature type="compositionally biased region" description="Basic and acidic residues" evidence="11">
    <location>
        <begin position="378"/>
        <end position="410"/>
    </location>
</feature>
<dbReference type="InterPro" id="IPR036925">
    <property type="entry name" value="TIF_IF2_dom3_sf"/>
</dbReference>
<dbReference type="InterPro" id="IPR000178">
    <property type="entry name" value="TF_IF2_bacterial-like"/>
</dbReference>
<evidence type="ECO:0000256" key="1">
    <source>
        <dbReference type="ARBA" id="ARBA00004173"/>
    </source>
</evidence>
<feature type="compositionally biased region" description="Low complexity" evidence="11">
    <location>
        <begin position="338"/>
        <end position="349"/>
    </location>
</feature>
<evidence type="ECO:0000259" key="12">
    <source>
        <dbReference type="PROSITE" id="PS51722"/>
    </source>
</evidence>
<sequence length="1068" mass="117386">MLRGRIWHNQSRLHRALASLPRQARSYSAFSYGAQPSPDATGSHTVRDRESASSTPWAPFGASPTSAAGSLASRSPDGTPAGSKGWGNSWGGASTSPEGRSQSDVGAKDDGLLPHERLARDRAAHRQEAVAQSPSGGLPTQDLKPSTFSQDLPPLRPRISARSHRPISSERSRNHPSENVDPASSKPHPAQPKWEGSRKPPRLMHSVHSGAFRPRKDTEHPPRTDQVSLTRNPQRDLPLRRPSGLERSDGANLTPFGARHDRVGPFKPFSATPGTHEPETRTSRDSKQETRQDAIESSKRQGGNNNTQQWGHLRRRGPPPGSSDAKNFEHPQRLDNSAASFAALEAAAARPSRDLWAKVEEKSGDAWDWGGKPNSSPKKSDSSNKTTDDWTLRPSRQERDRDASRREGRERTKKSRASRSRYDDNEDDWIDDDMIEERRRRKEQKKAERRQRELAAEEEAPKSILLPEFISVSNLAVALGVKQDVFLRQLEELGFENIGYESIMSGETAALVAQEYGFEPSVDTGEGVDLKPRPPPDDPSSLPPRPPVVTIMGHVDHGKTTLLDWLRKSSIAAQEHGGITQHIGAFSVKMSSGKTITFLDTPGHAAFLNMRQRGAHVTDIVILVVAADDSVKPQTLEALKHARLAKVPIIVAINKIDKEGVRIDLVKSDLAKHGVEIEDYGGDVQVVCVSGKTGQGMAELEENILTLSEILDFRAETDGMAEGWVLESTIKPIGRVATVLVKRGTLRKGDYVVAGKTWAKVRSLRNEAGAEVDSAPPGTAVEILGWKDAPEAGDLVLQAPDEGRAKDAAEYRREFSEREEAVAQIAAQQEQEKRSRALEQASSSKDSKESDDAEAAEISGPKVVNFIVKGDVHGSAEAVSEAIMGIGNNEVRPQVLRSAAGMITEWDVELATTTGAMIVNFNNTIPVHIKRLAEESGVKILDHTIIYHLTNEVRDTLSQHLTPDITTKVLGEAEVLQVFPINVRGRVYRNVAGCRIRNGQVTRNGKYRVIRKGEQIFEGNLDSLKHGKKDVTEMKKGSECGLSFENWQDFKEGDIIQAFEEISTPRHL</sequence>
<comment type="caution">
    <text evidence="13">The sequence shown here is derived from an EMBL/GenBank/DDBJ whole genome shotgun (WGS) entry which is preliminary data.</text>
</comment>
<organism evidence="13 14">
    <name type="scientific">Phialemonium thermophilum</name>
    <dbReference type="NCBI Taxonomy" id="223376"/>
    <lineage>
        <taxon>Eukaryota</taxon>
        <taxon>Fungi</taxon>
        <taxon>Dikarya</taxon>
        <taxon>Ascomycota</taxon>
        <taxon>Pezizomycotina</taxon>
        <taxon>Sordariomycetes</taxon>
        <taxon>Sordariomycetidae</taxon>
        <taxon>Cephalothecales</taxon>
        <taxon>Cephalothecaceae</taxon>
        <taxon>Phialemonium</taxon>
    </lineage>
</organism>
<dbReference type="PROSITE" id="PS51722">
    <property type="entry name" value="G_TR_2"/>
    <property type="match status" value="1"/>
</dbReference>
<feature type="compositionally biased region" description="Polar residues" evidence="11">
    <location>
        <begin position="91"/>
        <end position="104"/>
    </location>
</feature>
<dbReference type="Pfam" id="PF00009">
    <property type="entry name" value="GTP_EFTU"/>
    <property type="match status" value="1"/>
</dbReference>
<feature type="compositionally biased region" description="Basic and acidic residues" evidence="11">
    <location>
        <begin position="214"/>
        <end position="223"/>
    </location>
</feature>
<dbReference type="Pfam" id="PF04760">
    <property type="entry name" value="IF2_N"/>
    <property type="match status" value="1"/>
</dbReference>
<proteinExistence type="inferred from homology"/>
<feature type="region of interest" description="Disordered" evidence="11">
    <location>
        <begin position="29"/>
        <end position="427"/>
    </location>
</feature>
<dbReference type="PROSITE" id="PS01176">
    <property type="entry name" value="IF2"/>
    <property type="match status" value="1"/>
</dbReference>
<evidence type="ECO:0000256" key="8">
    <source>
        <dbReference type="ARBA" id="ARBA00023134"/>
    </source>
</evidence>
<dbReference type="SUPFAM" id="SSF52156">
    <property type="entry name" value="Initiation factor IF2/eIF5b, domain 3"/>
    <property type="match status" value="1"/>
</dbReference>
<dbReference type="InterPro" id="IPR053905">
    <property type="entry name" value="EF-G-like_DII"/>
</dbReference>
<dbReference type="InterPro" id="IPR023115">
    <property type="entry name" value="TIF_IF2_dom3"/>
</dbReference>
<gene>
    <name evidence="13" type="ORF">VTK73DRAFT_2310</name>
</gene>
<feature type="region of interest" description="Disordered" evidence="11">
    <location>
        <begin position="522"/>
        <end position="545"/>
    </location>
</feature>
<dbReference type="CDD" id="cd01887">
    <property type="entry name" value="IF2_eIF5B"/>
    <property type="match status" value="1"/>
</dbReference>
<dbReference type="Gene3D" id="3.40.50.300">
    <property type="entry name" value="P-loop containing nucleotide triphosphate hydrolases"/>
    <property type="match status" value="1"/>
</dbReference>
<keyword evidence="7" id="KW-0496">Mitochondrion</keyword>
<comment type="similarity">
    <text evidence="2">Belongs to the TRAFAC class translation factor GTPase superfamily. Classic translation factor GTPase family. IF-2 subfamily.</text>
</comment>
<dbReference type="SUPFAM" id="SSF50447">
    <property type="entry name" value="Translation proteins"/>
    <property type="match status" value="2"/>
</dbReference>
<keyword evidence="8" id="KW-0342">GTP-binding</keyword>
<comment type="function">
    <text evidence="9">One of the essential components for the initiation of protein synthesis. Protects formylmethionyl-tRNA from spontaneous hydrolysis and promotes its binding to the 30S ribosomal subunits. Also involved in the hydrolysis of GTP during the formation of the 70S ribosomal complex.</text>
</comment>
<keyword evidence="5" id="KW-0648">Protein biosynthesis</keyword>
<comment type="subcellular location">
    <subcellularLocation>
        <location evidence="1">Mitochondrion</location>
    </subcellularLocation>
</comment>
<protein>
    <recommendedName>
        <fullName evidence="10">Translation initiation factor IF-2, mitochondrial</fullName>
    </recommendedName>
</protein>
<evidence type="ECO:0000256" key="6">
    <source>
        <dbReference type="ARBA" id="ARBA00022946"/>
    </source>
</evidence>
<dbReference type="Proteomes" id="UP001586593">
    <property type="component" value="Unassembled WGS sequence"/>
</dbReference>
<dbReference type="PANTHER" id="PTHR43381">
    <property type="entry name" value="TRANSLATION INITIATION FACTOR IF-2-RELATED"/>
    <property type="match status" value="1"/>
</dbReference>
<evidence type="ECO:0000313" key="13">
    <source>
        <dbReference type="EMBL" id="KAL1871037.1"/>
    </source>
</evidence>
<evidence type="ECO:0000256" key="7">
    <source>
        <dbReference type="ARBA" id="ARBA00023128"/>
    </source>
</evidence>
<keyword evidence="4" id="KW-0547">Nucleotide-binding</keyword>
<dbReference type="CDD" id="cd03692">
    <property type="entry name" value="mtIF2_IVc"/>
    <property type="match status" value="1"/>
</dbReference>
<dbReference type="NCBIfam" id="TIGR00487">
    <property type="entry name" value="IF-2"/>
    <property type="match status" value="1"/>
</dbReference>
<evidence type="ECO:0000256" key="10">
    <source>
        <dbReference type="ARBA" id="ARBA00044200"/>
    </source>
</evidence>
<evidence type="ECO:0000256" key="5">
    <source>
        <dbReference type="ARBA" id="ARBA00022917"/>
    </source>
</evidence>
<evidence type="ECO:0000256" key="11">
    <source>
        <dbReference type="SAM" id="MobiDB-lite"/>
    </source>
</evidence>
<dbReference type="InterPro" id="IPR006847">
    <property type="entry name" value="IF2_N"/>
</dbReference>
<dbReference type="InterPro" id="IPR015760">
    <property type="entry name" value="TIF_IF2"/>
</dbReference>